<dbReference type="AlphaFoldDB" id="A0A180H4Y2"/>
<evidence type="ECO:0000256" key="1">
    <source>
        <dbReference type="SAM" id="MobiDB-lite"/>
    </source>
</evidence>
<proteinExistence type="predicted"/>
<dbReference type="Proteomes" id="UP000005240">
    <property type="component" value="Unassembled WGS sequence"/>
</dbReference>
<evidence type="ECO:0000313" key="3">
    <source>
        <dbReference type="EnsemblFungi" id="PTTG_09487-t43_1-p1"/>
    </source>
</evidence>
<name>A0A180H4Y2_PUCT1</name>
<dbReference type="EnsemblFungi" id="PTTG_09487-t43_1">
    <property type="protein sequence ID" value="PTTG_09487-t43_1-p1"/>
    <property type="gene ID" value="PTTG_09487"/>
</dbReference>
<reference evidence="3" key="4">
    <citation type="submission" date="2025-05" db="UniProtKB">
        <authorList>
            <consortium name="EnsemblFungi"/>
        </authorList>
    </citation>
    <scope>IDENTIFICATION</scope>
    <source>
        <strain evidence="3">isolate 1-1 / race 1 (BBBD)</strain>
    </source>
</reference>
<accession>A0A180H4Y2</accession>
<reference evidence="2" key="1">
    <citation type="submission" date="2009-11" db="EMBL/GenBank/DDBJ databases">
        <authorList>
            <consortium name="The Broad Institute Genome Sequencing Platform"/>
            <person name="Ward D."/>
            <person name="Feldgarden M."/>
            <person name="Earl A."/>
            <person name="Young S.K."/>
            <person name="Zeng Q."/>
            <person name="Koehrsen M."/>
            <person name="Alvarado L."/>
            <person name="Berlin A."/>
            <person name="Bochicchio J."/>
            <person name="Borenstein D."/>
            <person name="Chapman S.B."/>
            <person name="Chen Z."/>
            <person name="Engels R."/>
            <person name="Freedman E."/>
            <person name="Gellesch M."/>
            <person name="Goldberg J."/>
            <person name="Griggs A."/>
            <person name="Gujja S."/>
            <person name="Heilman E."/>
            <person name="Heiman D."/>
            <person name="Hepburn T."/>
            <person name="Howarth C."/>
            <person name="Jen D."/>
            <person name="Larson L."/>
            <person name="Lewis B."/>
            <person name="Mehta T."/>
            <person name="Park D."/>
            <person name="Pearson M."/>
            <person name="Roberts A."/>
            <person name="Saif S."/>
            <person name="Shea T."/>
            <person name="Shenoy N."/>
            <person name="Sisk P."/>
            <person name="Stolte C."/>
            <person name="Sykes S."/>
            <person name="Thomson T."/>
            <person name="Walk T."/>
            <person name="White J."/>
            <person name="Yandava C."/>
            <person name="Izard J."/>
            <person name="Baranova O.V."/>
            <person name="Blanton J.M."/>
            <person name="Tanner A.C."/>
            <person name="Dewhirst F.E."/>
            <person name="Haas B."/>
            <person name="Nusbaum C."/>
            <person name="Birren B."/>
        </authorList>
    </citation>
    <scope>NUCLEOTIDE SEQUENCE [LARGE SCALE GENOMIC DNA]</scope>
    <source>
        <strain evidence="2">1-1 BBBD Race 1</strain>
    </source>
</reference>
<evidence type="ECO:0000313" key="2">
    <source>
        <dbReference type="EMBL" id="OAV99552.1"/>
    </source>
</evidence>
<reference evidence="3 4" key="3">
    <citation type="journal article" date="2017" name="G3 (Bethesda)">
        <title>Comparative analysis highlights variable genome content of wheat rusts and divergence of the mating loci.</title>
        <authorList>
            <person name="Cuomo C.A."/>
            <person name="Bakkeren G."/>
            <person name="Khalil H.B."/>
            <person name="Panwar V."/>
            <person name="Joly D."/>
            <person name="Linning R."/>
            <person name="Sakthikumar S."/>
            <person name="Song X."/>
            <person name="Adiconis X."/>
            <person name="Fan L."/>
            <person name="Goldberg J.M."/>
            <person name="Levin J.Z."/>
            <person name="Young S."/>
            <person name="Zeng Q."/>
            <person name="Anikster Y."/>
            <person name="Bruce M."/>
            <person name="Wang M."/>
            <person name="Yin C."/>
            <person name="McCallum B."/>
            <person name="Szabo L.J."/>
            <person name="Hulbert S."/>
            <person name="Chen X."/>
            <person name="Fellers J.P."/>
        </authorList>
    </citation>
    <scope>NUCLEOTIDE SEQUENCE</scope>
    <source>
        <strain evidence="3">isolate 1-1 / race 1 (BBBD)</strain>
        <strain evidence="4">Isolate 1-1 / race 1 (BBBD)</strain>
    </source>
</reference>
<evidence type="ECO:0000313" key="4">
    <source>
        <dbReference type="Proteomes" id="UP000005240"/>
    </source>
</evidence>
<feature type="non-terminal residue" evidence="2">
    <location>
        <position position="60"/>
    </location>
</feature>
<feature type="region of interest" description="Disordered" evidence="1">
    <location>
        <begin position="1"/>
        <end position="60"/>
    </location>
</feature>
<reference evidence="2" key="2">
    <citation type="submission" date="2016-05" db="EMBL/GenBank/DDBJ databases">
        <title>Comparative analysis highlights variable genome content of wheat rusts and divergence of the mating loci.</title>
        <authorList>
            <person name="Cuomo C.A."/>
            <person name="Bakkeren G."/>
            <person name="Szabo L."/>
            <person name="Khalil H."/>
            <person name="Joly D."/>
            <person name="Goldberg J."/>
            <person name="Young S."/>
            <person name="Zeng Q."/>
            <person name="Fellers J."/>
        </authorList>
    </citation>
    <scope>NUCLEOTIDE SEQUENCE [LARGE SCALE GENOMIC DNA]</scope>
    <source>
        <strain evidence="2">1-1 BBBD Race 1</strain>
    </source>
</reference>
<organism evidence="2">
    <name type="scientific">Puccinia triticina (isolate 1-1 / race 1 (BBBD))</name>
    <name type="common">Brown leaf rust fungus</name>
    <dbReference type="NCBI Taxonomy" id="630390"/>
    <lineage>
        <taxon>Eukaryota</taxon>
        <taxon>Fungi</taxon>
        <taxon>Dikarya</taxon>
        <taxon>Basidiomycota</taxon>
        <taxon>Pucciniomycotina</taxon>
        <taxon>Pucciniomycetes</taxon>
        <taxon>Pucciniales</taxon>
        <taxon>Pucciniaceae</taxon>
        <taxon>Puccinia</taxon>
    </lineage>
</organism>
<gene>
    <name evidence="2" type="ORF">PTTG_09487</name>
</gene>
<keyword evidence="4" id="KW-1185">Reference proteome</keyword>
<dbReference type="EMBL" id="ADAS02000003">
    <property type="protein sequence ID" value="OAV99552.1"/>
    <property type="molecule type" value="Genomic_DNA"/>
</dbReference>
<dbReference type="VEuPathDB" id="FungiDB:PTTG_09487"/>
<protein>
    <submittedName>
        <fullName evidence="2 3">Uncharacterized protein</fullName>
    </submittedName>
</protein>
<sequence>MATRKQKKTNIPLESSASPPPNDHNKPTNQTPSREEPDTTPSSTQPPASGAHPLTDKEEL</sequence>